<keyword evidence="1" id="KW-0812">Transmembrane</keyword>
<reference evidence="2 3" key="1">
    <citation type="journal article" date="2023" name="Plant Dis.">
        <title>First Report of Diplodia intermedia Causing Canker and Dieback Diseases on Apple Trees in Canada.</title>
        <authorList>
            <person name="Ellouze W."/>
            <person name="Ilyukhin E."/>
            <person name="Sulman M."/>
            <person name="Ali S."/>
        </authorList>
    </citation>
    <scope>NUCLEOTIDE SEQUENCE [LARGE SCALE GENOMIC DNA]</scope>
    <source>
        <strain evidence="2 3">M45-28</strain>
    </source>
</reference>
<protein>
    <submittedName>
        <fullName evidence="2">Uncharacterized protein</fullName>
    </submittedName>
</protein>
<dbReference type="Proteomes" id="UP001521184">
    <property type="component" value="Unassembled WGS sequence"/>
</dbReference>
<evidence type="ECO:0000313" key="3">
    <source>
        <dbReference type="Proteomes" id="UP001521184"/>
    </source>
</evidence>
<accession>A0ABR3TBA8</accession>
<proteinExistence type="predicted"/>
<name>A0ABR3TBA8_9PEZI</name>
<organism evidence="2 3">
    <name type="scientific">Diplodia intermedia</name>
    <dbReference type="NCBI Taxonomy" id="856260"/>
    <lineage>
        <taxon>Eukaryota</taxon>
        <taxon>Fungi</taxon>
        <taxon>Dikarya</taxon>
        <taxon>Ascomycota</taxon>
        <taxon>Pezizomycotina</taxon>
        <taxon>Dothideomycetes</taxon>
        <taxon>Dothideomycetes incertae sedis</taxon>
        <taxon>Botryosphaeriales</taxon>
        <taxon>Botryosphaeriaceae</taxon>
        <taxon>Diplodia</taxon>
    </lineage>
</organism>
<dbReference type="EMBL" id="JAKEKT020000097">
    <property type="protein sequence ID" value="KAL1636714.1"/>
    <property type="molecule type" value="Genomic_DNA"/>
</dbReference>
<sequence>MAIVFKSTATLLPAIMISVCQIKALRNHPVLFLVVVNIIMTVSLIIGFVLVLAILYKYLLARSVFTRFFTRDSVKCNQ</sequence>
<keyword evidence="1" id="KW-0472">Membrane</keyword>
<keyword evidence="1" id="KW-1133">Transmembrane helix</keyword>
<comment type="caution">
    <text evidence="2">The sequence shown here is derived from an EMBL/GenBank/DDBJ whole genome shotgun (WGS) entry which is preliminary data.</text>
</comment>
<gene>
    <name evidence="2" type="ORF">SLS58_009631</name>
</gene>
<evidence type="ECO:0000256" key="1">
    <source>
        <dbReference type="SAM" id="Phobius"/>
    </source>
</evidence>
<evidence type="ECO:0000313" key="2">
    <source>
        <dbReference type="EMBL" id="KAL1636714.1"/>
    </source>
</evidence>
<feature type="transmembrane region" description="Helical" evidence="1">
    <location>
        <begin position="30"/>
        <end position="56"/>
    </location>
</feature>
<keyword evidence="3" id="KW-1185">Reference proteome</keyword>